<evidence type="ECO:0000256" key="5">
    <source>
        <dbReference type="PROSITE-ProRule" id="PRU00089"/>
    </source>
</evidence>
<dbReference type="STRING" id="35722.A0A0B7MUD4"/>
<sequence>MTELQNITNNTYNSNYDWFDRSIHNNNNNSNNNYSNIPTSTSTSTTVTTAQLPPINFNHIMNSEGGIPYPMDDTPSSRRSTMSFTAANTPNASSPWINTSNSHPNNSSGYSPKDSCDLSYSGEDDYHHNHGQPTPSPSASTERSRSKKHRTPSTKDIHVERNTEGKPPYSYATLIKYAIENSQRKKLTLSEIYQWVIDHYPYYGSAGTGWKNSIRHNLSLNKSFVRVPRPINEPGKGSYWQVDYRAAEAEARSKSSMAVRGRANRSGSDPANNPYRPDGGAWGPFSAGGNSPFGNGNGNSQRFHRDSRSLSMDSNMNAKVFPHQQLSATASSSSASSIGQNYNNTGYYNHNSYAYGNGTAANPGLRHVNNNRHSAEFPRGGSYLPGNYDIYAATGGADVHPQYQSHHHNNHSSSHHPQPQHSNHHPHHPQQLNRIPPQQQNHASMNSIYDHQNGSNHSPYGSIYSPSAVAAAASGVPSGFSAYHGHSTGNNSPTTPGGMLQQTAISNATNAGNPDATATDDVAPANNNNDDENSASHSFSTPQPHYKRVGSPANATGEKYNSPSPPQPSMDAPTRNLKIKSISCSITNNEYDWSAQYRE</sequence>
<evidence type="ECO:0000313" key="9">
    <source>
        <dbReference type="Proteomes" id="UP000054107"/>
    </source>
</evidence>
<dbReference type="SMART" id="SM00339">
    <property type="entry name" value="FH"/>
    <property type="match status" value="1"/>
</dbReference>
<reference evidence="8 9" key="1">
    <citation type="submission" date="2014-09" db="EMBL/GenBank/DDBJ databases">
        <authorList>
            <person name="Ellenberger Sabrina"/>
        </authorList>
    </citation>
    <scope>NUCLEOTIDE SEQUENCE [LARGE SCALE GENOMIC DNA]</scope>
    <source>
        <strain evidence="8 9">CBS 412.66</strain>
    </source>
</reference>
<dbReference type="InterPro" id="IPR018122">
    <property type="entry name" value="TF_fork_head_CS_1"/>
</dbReference>
<keyword evidence="3" id="KW-0804">Transcription</keyword>
<evidence type="ECO:0000256" key="6">
    <source>
        <dbReference type="SAM" id="MobiDB-lite"/>
    </source>
</evidence>
<dbReference type="Gene3D" id="1.10.10.10">
    <property type="entry name" value="Winged helix-like DNA-binding domain superfamily/Winged helix DNA-binding domain"/>
    <property type="match status" value="1"/>
</dbReference>
<dbReference type="PANTHER" id="PTHR46078:SF2">
    <property type="entry name" value="FORK-HEAD DOMAIN-CONTAINING PROTEIN"/>
    <property type="match status" value="1"/>
</dbReference>
<keyword evidence="4 5" id="KW-0539">Nucleus</keyword>
<dbReference type="PROSITE" id="PS00658">
    <property type="entry name" value="FORK_HEAD_2"/>
    <property type="match status" value="1"/>
</dbReference>
<dbReference type="OrthoDB" id="5954824at2759"/>
<feature type="DNA-binding region" description="Fork-head" evidence="5">
    <location>
        <begin position="166"/>
        <end position="243"/>
    </location>
</feature>
<feature type="region of interest" description="Disordered" evidence="6">
    <location>
        <begin position="399"/>
        <end position="441"/>
    </location>
</feature>
<keyword evidence="9" id="KW-1185">Reference proteome</keyword>
<evidence type="ECO:0000256" key="2">
    <source>
        <dbReference type="ARBA" id="ARBA00023125"/>
    </source>
</evidence>
<dbReference type="Pfam" id="PF00250">
    <property type="entry name" value="Forkhead"/>
    <property type="match status" value="1"/>
</dbReference>
<dbReference type="CDD" id="cd00059">
    <property type="entry name" value="FH_FOX"/>
    <property type="match status" value="1"/>
</dbReference>
<feature type="compositionally biased region" description="Low complexity" evidence="6">
    <location>
        <begin position="287"/>
        <end position="300"/>
    </location>
</feature>
<evidence type="ECO:0000256" key="3">
    <source>
        <dbReference type="ARBA" id="ARBA00023163"/>
    </source>
</evidence>
<feature type="domain" description="Fork-head" evidence="7">
    <location>
        <begin position="166"/>
        <end position="243"/>
    </location>
</feature>
<keyword evidence="1" id="KW-0805">Transcription regulation</keyword>
<dbReference type="Proteomes" id="UP000054107">
    <property type="component" value="Unassembled WGS sequence"/>
</dbReference>
<protein>
    <recommendedName>
        <fullName evidence="7">Fork-head domain-containing protein</fullName>
    </recommendedName>
</protein>
<accession>A0A0B7MUD4</accession>
<feature type="compositionally biased region" description="Low complexity" evidence="6">
    <location>
        <begin position="513"/>
        <end position="528"/>
    </location>
</feature>
<feature type="region of interest" description="Disordered" evidence="6">
    <location>
        <begin position="251"/>
        <end position="300"/>
    </location>
</feature>
<evidence type="ECO:0000259" key="7">
    <source>
        <dbReference type="PROSITE" id="PS50039"/>
    </source>
</evidence>
<keyword evidence="2 5" id="KW-0238">DNA-binding</keyword>
<gene>
    <name evidence="8" type="primary">PARPA_03217.1 scaffold 7241</name>
</gene>
<dbReference type="PROSITE" id="PS00657">
    <property type="entry name" value="FORK_HEAD_1"/>
    <property type="match status" value="1"/>
</dbReference>
<feature type="compositionally biased region" description="Polar residues" evidence="6">
    <location>
        <begin position="77"/>
        <end position="110"/>
    </location>
</feature>
<feature type="compositionally biased region" description="Basic residues" evidence="6">
    <location>
        <begin position="405"/>
        <end position="414"/>
    </location>
</feature>
<dbReference type="PROSITE" id="PS50039">
    <property type="entry name" value="FORK_HEAD_3"/>
    <property type="match status" value="1"/>
</dbReference>
<evidence type="ECO:0000256" key="4">
    <source>
        <dbReference type="ARBA" id="ARBA00023242"/>
    </source>
</evidence>
<dbReference type="AlphaFoldDB" id="A0A0B7MUD4"/>
<feature type="compositionally biased region" description="Basic and acidic residues" evidence="6">
    <location>
        <begin position="153"/>
        <end position="164"/>
    </location>
</feature>
<dbReference type="FunFam" id="1.10.10.10:FF:000135">
    <property type="entry name" value="forkhead box protein G1"/>
    <property type="match status" value="1"/>
</dbReference>
<dbReference type="PANTHER" id="PTHR46078">
    <property type="entry name" value="FORKHEAD BOX PROTEIN J2 FAMILY MEMBER"/>
    <property type="match status" value="1"/>
</dbReference>
<dbReference type="InterPro" id="IPR036388">
    <property type="entry name" value="WH-like_DNA-bd_sf"/>
</dbReference>
<dbReference type="GO" id="GO:0000981">
    <property type="term" value="F:DNA-binding transcription factor activity, RNA polymerase II-specific"/>
    <property type="evidence" value="ECO:0007669"/>
    <property type="project" value="TreeGrafter"/>
</dbReference>
<evidence type="ECO:0000256" key="1">
    <source>
        <dbReference type="ARBA" id="ARBA00023015"/>
    </source>
</evidence>
<dbReference type="InterPro" id="IPR036390">
    <property type="entry name" value="WH_DNA-bd_sf"/>
</dbReference>
<dbReference type="InterPro" id="IPR001766">
    <property type="entry name" value="Fork_head_dom"/>
</dbReference>
<comment type="subcellular location">
    <subcellularLocation>
        <location evidence="5">Nucleus</location>
    </subcellularLocation>
</comment>
<dbReference type="GO" id="GO:0000978">
    <property type="term" value="F:RNA polymerase II cis-regulatory region sequence-specific DNA binding"/>
    <property type="evidence" value="ECO:0007669"/>
    <property type="project" value="TreeGrafter"/>
</dbReference>
<feature type="compositionally biased region" description="Polar residues" evidence="6">
    <location>
        <begin position="131"/>
        <end position="141"/>
    </location>
</feature>
<dbReference type="PRINTS" id="PR00053">
    <property type="entry name" value="FORKHEAD"/>
</dbReference>
<dbReference type="GO" id="GO:0005634">
    <property type="term" value="C:nucleus"/>
    <property type="evidence" value="ECO:0007669"/>
    <property type="project" value="UniProtKB-SubCell"/>
</dbReference>
<evidence type="ECO:0000313" key="8">
    <source>
        <dbReference type="EMBL" id="CEP09666.1"/>
    </source>
</evidence>
<feature type="region of interest" description="Disordered" evidence="6">
    <location>
        <begin position="63"/>
        <end position="166"/>
    </location>
</feature>
<organism evidence="8 9">
    <name type="scientific">Parasitella parasitica</name>
    <dbReference type="NCBI Taxonomy" id="35722"/>
    <lineage>
        <taxon>Eukaryota</taxon>
        <taxon>Fungi</taxon>
        <taxon>Fungi incertae sedis</taxon>
        <taxon>Mucoromycota</taxon>
        <taxon>Mucoromycotina</taxon>
        <taxon>Mucoromycetes</taxon>
        <taxon>Mucorales</taxon>
        <taxon>Mucorineae</taxon>
        <taxon>Mucoraceae</taxon>
        <taxon>Parasitella</taxon>
    </lineage>
</organism>
<proteinExistence type="predicted"/>
<feature type="compositionally biased region" description="Polar residues" evidence="6">
    <location>
        <begin position="432"/>
        <end position="441"/>
    </location>
</feature>
<dbReference type="InterPro" id="IPR030456">
    <property type="entry name" value="TF_fork_head_CS_2"/>
</dbReference>
<dbReference type="InterPro" id="IPR045912">
    <property type="entry name" value="FOXJ2/3-like"/>
</dbReference>
<name>A0A0B7MUD4_9FUNG</name>
<dbReference type="SUPFAM" id="SSF46785">
    <property type="entry name" value="Winged helix' DNA-binding domain"/>
    <property type="match status" value="1"/>
</dbReference>
<feature type="region of interest" description="Disordered" evidence="6">
    <location>
        <begin position="508"/>
        <end position="576"/>
    </location>
</feature>
<dbReference type="EMBL" id="LN722188">
    <property type="protein sequence ID" value="CEP09666.1"/>
    <property type="molecule type" value="Genomic_DNA"/>
</dbReference>